<keyword evidence="3" id="KW-1185">Reference proteome</keyword>
<organism evidence="2 3">
    <name type="scientific">Parvicella tangerina</name>
    <dbReference type="NCBI Taxonomy" id="2829795"/>
    <lineage>
        <taxon>Bacteria</taxon>
        <taxon>Pseudomonadati</taxon>
        <taxon>Bacteroidota</taxon>
        <taxon>Flavobacteriia</taxon>
        <taxon>Flavobacteriales</taxon>
        <taxon>Parvicellaceae</taxon>
        <taxon>Parvicella</taxon>
    </lineage>
</organism>
<dbReference type="EMBL" id="OU015584">
    <property type="protein sequence ID" value="CAG5081313.1"/>
    <property type="molecule type" value="Genomic_DNA"/>
</dbReference>
<protein>
    <submittedName>
        <fullName evidence="2">Uncharacterized protein</fullName>
    </submittedName>
</protein>
<sequence length="66" mass="7712">MFIAKNLLKPFYSFKTLEAKTKIMSIEINNIYGLITIVIILAILLPRKQKSQFLKALKEIRKMITK</sequence>
<evidence type="ECO:0000313" key="2">
    <source>
        <dbReference type="EMBL" id="CAG5081313.1"/>
    </source>
</evidence>
<gene>
    <name evidence="2" type="ORF">CRYO30217_01591</name>
</gene>
<keyword evidence="1" id="KW-0812">Transmembrane</keyword>
<dbReference type="KEGG" id="ptan:CRYO30217_01591"/>
<evidence type="ECO:0000256" key="1">
    <source>
        <dbReference type="SAM" id="Phobius"/>
    </source>
</evidence>
<feature type="transmembrane region" description="Helical" evidence="1">
    <location>
        <begin position="23"/>
        <end position="45"/>
    </location>
</feature>
<dbReference type="AlphaFoldDB" id="A0A916JNQ5"/>
<dbReference type="Proteomes" id="UP000683507">
    <property type="component" value="Chromosome"/>
</dbReference>
<keyword evidence="1" id="KW-0472">Membrane</keyword>
<accession>A0A916JNQ5</accession>
<evidence type="ECO:0000313" key="3">
    <source>
        <dbReference type="Proteomes" id="UP000683507"/>
    </source>
</evidence>
<keyword evidence="1" id="KW-1133">Transmembrane helix</keyword>
<name>A0A916JNQ5_9FLAO</name>
<proteinExistence type="predicted"/>
<reference evidence="2" key="1">
    <citation type="submission" date="2021-04" db="EMBL/GenBank/DDBJ databases">
        <authorList>
            <person name="Rodrigo-Torres L."/>
            <person name="Arahal R. D."/>
            <person name="Lucena T."/>
        </authorList>
    </citation>
    <scope>NUCLEOTIDE SEQUENCE</scope>
    <source>
        <strain evidence="2">AS29M-1</strain>
    </source>
</reference>